<evidence type="ECO:0000313" key="8">
    <source>
        <dbReference type="Proteomes" id="UP000036313"/>
    </source>
</evidence>
<dbReference type="InterPro" id="IPR009100">
    <property type="entry name" value="AcylCoA_DH/oxidase_NM_dom_sf"/>
</dbReference>
<dbReference type="InterPro" id="IPR036250">
    <property type="entry name" value="AcylCo_DH-like_C"/>
</dbReference>
<dbReference type="Gene3D" id="1.20.140.10">
    <property type="entry name" value="Butyryl-CoA Dehydrogenase, subunit A, domain 3"/>
    <property type="match status" value="1"/>
</dbReference>
<organism evidence="7 8">
    <name type="scientific">Mycolicibacterium obuense</name>
    <dbReference type="NCBI Taxonomy" id="1807"/>
    <lineage>
        <taxon>Bacteria</taxon>
        <taxon>Bacillati</taxon>
        <taxon>Actinomycetota</taxon>
        <taxon>Actinomycetes</taxon>
        <taxon>Mycobacteriales</taxon>
        <taxon>Mycobacteriaceae</taxon>
        <taxon>Mycolicibacterium</taxon>
    </lineage>
</organism>
<dbReference type="GO" id="GO:0003995">
    <property type="term" value="F:acyl-CoA dehydrogenase activity"/>
    <property type="evidence" value="ECO:0007669"/>
    <property type="project" value="TreeGrafter"/>
</dbReference>
<dbReference type="InterPro" id="IPR037069">
    <property type="entry name" value="AcylCoA_DH/ox_N_sf"/>
</dbReference>
<dbReference type="SUPFAM" id="SSF56645">
    <property type="entry name" value="Acyl-CoA dehydrogenase NM domain-like"/>
    <property type="match status" value="1"/>
</dbReference>
<dbReference type="PATRIC" id="fig|1807.14.peg.1722"/>
<dbReference type="PANTHER" id="PTHR43884:SF20">
    <property type="entry name" value="ACYL-COA DEHYDROGENASE FADE28"/>
    <property type="match status" value="1"/>
</dbReference>
<evidence type="ECO:0000256" key="4">
    <source>
        <dbReference type="ARBA" id="ARBA00022827"/>
    </source>
</evidence>
<dbReference type="SUPFAM" id="SSF47203">
    <property type="entry name" value="Acyl-CoA dehydrogenase C-terminal domain-like"/>
    <property type="match status" value="1"/>
</dbReference>
<dbReference type="PANTHER" id="PTHR43884">
    <property type="entry name" value="ACYL-COA DEHYDROGENASE"/>
    <property type="match status" value="1"/>
</dbReference>
<dbReference type="Gene3D" id="1.10.540.10">
    <property type="entry name" value="Acyl-CoA dehydrogenase/oxidase, N-terminal domain"/>
    <property type="match status" value="1"/>
</dbReference>
<proteinExistence type="inferred from homology"/>
<evidence type="ECO:0000313" key="7">
    <source>
        <dbReference type="EMBL" id="KMO77806.1"/>
    </source>
</evidence>
<gene>
    <name evidence="7" type="ORF">MOBUDSM44075_01714</name>
</gene>
<accession>A0A0J6YZL3</accession>
<keyword evidence="5" id="KW-0560">Oxidoreductase</keyword>
<dbReference type="EMBL" id="JYNU01000009">
    <property type="protein sequence ID" value="KMO77806.1"/>
    <property type="molecule type" value="Genomic_DNA"/>
</dbReference>
<evidence type="ECO:0000256" key="5">
    <source>
        <dbReference type="ARBA" id="ARBA00023002"/>
    </source>
</evidence>
<reference evidence="7 8" key="1">
    <citation type="journal article" date="2015" name="Genome Biol. Evol.">
        <title>Characterization of Three Mycobacterium spp. with Potential Use in Bioremediation by Genome Sequencing and Comparative Genomics.</title>
        <authorList>
            <person name="Das S."/>
            <person name="Pettersson B.M."/>
            <person name="Behra P.R."/>
            <person name="Ramesh M."/>
            <person name="Dasgupta S."/>
            <person name="Bhattacharya A."/>
            <person name="Kirsebom L.A."/>
        </authorList>
    </citation>
    <scope>NUCLEOTIDE SEQUENCE [LARGE SCALE GENOMIC DNA]</scope>
    <source>
        <strain evidence="7 8">DSM 44075</strain>
    </source>
</reference>
<sequence length="330" mass="35002">MTTFDVDPALTDMMAAVFAEHGGDGDLWDRLDALGLVRLTGAEDSGGSGAGWPEAAELMSAAVRHGARIPLAEHDLLACWLLEAAGLSADARQRTVALLDDQGRATGVPWASSARRIVLVWRQDDGYRVADVDPSDVSITGGANMIGEPRDTVEADISALSGVAIPDELVDTLRLKGALVRAVQICAALDHALESCVEHTTTRHQFGRPLATFQAVQHLVSDIACEAALARSATEAALSTATATDWTAPHLEFLVAAARSCVGHATSVVVRNAHQVHGAIGTTVEHSLHHVTRAALAWRSEFGSTRHWDDRLTDMAIQAAPQGLWSLISP</sequence>
<evidence type="ECO:0000259" key="6">
    <source>
        <dbReference type="Pfam" id="PF00441"/>
    </source>
</evidence>
<evidence type="ECO:0000256" key="1">
    <source>
        <dbReference type="ARBA" id="ARBA00001974"/>
    </source>
</evidence>
<comment type="caution">
    <text evidence="7">The sequence shown here is derived from an EMBL/GenBank/DDBJ whole genome shotgun (WGS) entry which is preliminary data.</text>
</comment>
<keyword evidence="3" id="KW-0285">Flavoprotein</keyword>
<evidence type="ECO:0000256" key="3">
    <source>
        <dbReference type="ARBA" id="ARBA00022630"/>
    </source>
</evidence>
<dbReference type="AlphaFoldDB" id="A0A0J6YZL3"/>
<dbReference type="InterPro" id="IPR009075">
    <property type="entry name" value="AcylCo_DH/oxidase_C"/>
</dbReference>
<keyword evidence="4" id="KW-0274">FAD</keyword>
<dbReference type="Pfam" id="PF00441">
    <property type="entry name" value="Acyl-CoA_dh_1"/>
    <property type="match status" value="1"/>
</dbReference>
<comment type="similarity">
    <text evidence="2">Belongs to the acyl-CoA dehydrogenase family.</text>
</comment>
<feature type="domain" description="Acyl-CoA dehydrogenase/oxidase C-terminal" evidence="6">
    <location>
        <begin position="180"/>
        <end position="304"/>
    </location>
</feature>
<dbReference type="RefSeq" id="WP_048422793.1">
    <property type="nucleotide sequence ID" value="NZ_JYNU01000009.1"/>
</dbReference>
<comment type="cofactor">
    <cofactor evidence="1">
        <name>FAD</name>
        <dbReference type="ChEBI" id="CHEBI:57692"/>
    </cofactor>
</comment>
<dbReference type="GO" id="GO:0050660">
    <property type="term" value="F:flavin adenine dinucleotide binding"/>
    <property type="evidence" value="ECO:0007669"/>
    <property type="project" value="InterPro"/>
</dbReference>
<name>A0A0J6YZL3_9MYCO</name>
<dbReference type="Proteomes" id="UP000036313">
    <property type="component" value="Unassembled WGS sequence"/>
</dbReference>
<protein>
    <recommendedName>
        <fullName evidence="6">Acyl-CoA dehydrogenase/oxidase C-terminal domain-containing protein</fullName>
    </recommendedName>
</protein>
<evidence type="ECO:0000256" key="2">
    <source>
        <dbReference type="ARBA" id="ARBA00009347"/>
    </source>
</evidence>